<evidence type="ECO:0000313" key="1">
    <source>
        <dbReference type="EMBL" id="MBY32496.1"/>
    </source>
</evidence>
<accession>A0A2S2PUI0</accession>
<dbReference type="EMBL" id="GGMR01019877">
    <property type="protein sequence ID" value="MBY32496.1"/>
    <property type="molecule type" value="Transcribed_RNA"/>
</dbReference>
<sequence>MMLKTLCASSPDDSHYRMVSPFVPSHPGPRNANEILSPYDYMLGMPNIPAIIGFANTIINAAPDAIPDYTISATFDDQQPHVINGHAFPQGNWTENDQSLLLQPGLHQTPETNPELDEQLNQHGYKLMLPTIPANAPTVTLRDFTCLSNIQWIENLLPTMTTYCSFFKESSNLSLCSPYGPTSSLLSSKMTQLTSDTAATNSATTLTSAFPDVYPFKLIYDQRSFEPAIP</sequence>
<dbReference type="AlphaFoldDB" id="A0A2S2PUI0"/>
<protein>
    <submittedName>
        <fullName evidence="1">Uncharacterized protein</fullName>
    </submittedName>
</protein>
<gene>
    <name evidence="1" type="ORF">g.5000</name>
</gene>
<organism evidence="1">
    <name type="scientific">Schizaphis graminum</name>
    <name type="common">Green bug aphid</name>
    <dbReference type="NCBI Taxonomy" id="13262"/>
    <lineage>
        <taxon>Eukaryota</taxon>
        <taxon>Metazoa</taxon>
        <taxon>Ecdysozoa</taxon>
        <taxon>Arthropoda</taxon>
        <taxon>Hexapoda</taxon>
        <taxon>Insecta</taxon>
        <taxon>Pterygota</taxon>
        <taxon>Neoptera</taxon>
        <taxon>Paraneoptera</taxon>
        <taxon>Hemiptera</taxon>
        <taxon>Sternorrhyncha</taxon>
        <taxon>Aphidomorpha</taxon>
        <taxon>Aphidoidea</taxon>
        <taxon>Aphididae</taxon>
        <taxon>Aphidini</taxon>
        <taxon>Schizaphis</taxon>
    </lineage>
</organism>
<reference evidence="1" key="1">
    <citation type="submission" date="2018-04" db="EMBL/GenBank/DDBJ databases">
        <title>Transcriptome of Schizaphis graminum biotype I.</title>
        <authorList>
            <person name="Scully E.D."/>
            <person name="Geib S.M."/>
            <person name="Palmer N.A."/>
            <person name="Koch K."/>
            <person name="Bradshaw J."/>
            <person name="Heng-Moss T."/>
            <person name="Sarath G."/>
        </authorList>
    </citation>
    <scope>NUCLEOTIDE SEQUENCE</scope>
</reference>
<name>A0A2S2PUI0_SCHGA</name>
<proteinExistence type="predicted"/>